<reference evidence="1 2" key="1">
    <citation type="submission" date="2014-06" db="EMBL/GenBank/DDBJ databases">
        <authorList>
            <person name="Ngugi D.K."/>
            <person name="Blom J."/>
            <person name="Alam I."/>
            <person name="Rashid M."/>
            <person name="Ba Alawi W."/>
            <person name="Zhang G."/>
            <person name="Hikmawan T."/>
            <person name="Guan Y."/>
            <person name="Antunes A."/>
            <person name="Siam R."/>
            <person name="Eldorry H."/>
            <person name="Bajic V."/>
            <person name="Stingl U."/>
        </authorList>
    </citation>
    <scope>NUCLEOTIDE SEQUENCE [LARGE SCALE GENOMIC DNA]</scope>
    <source>
        <strain evidence="1">SCGC AAA799-E16</strain>
    </source>
</reference>
<dbReference type="Proteomes" id="UP000028027">
    <property type="component" value="Unassembled WGS sequence"/>
</dbReference>
<comment type="caution">
    <text evidence="1">The sequence shown here is derived from an EMBL/GenBank/DDBJ whole genome shotgun (WGS) entry which is preliminary data.</text>
</comment>
<evidence type="ECO:0000313" key="2">
    <source>
        <dbReference type="Proteomes" id="UP000028027"/>
    </source>
</evidence>
<organism evidence="1 2">
    <name type="scientific">Marine Group I thaumarchaeote SCGC AAA799-E16</name>
    <dbReference type="NCBI Taxonomy" id="1502292"/>
    <lineage>
        <taxon>Archaea</taxon>
        <taxon>Nitrososphaerota</taxon>
        <taxon>Marine Group I</taxon>
    </lineage>
</organism>
<evidence type="ECO:0000313" key="1">
    <source>
        <dbReference type="EMBL" id="KER06214.1"/>
    </source>
</evidence>
<dbReference type="AlphaFoldDB" id="A0A081S5L1"/>
<dbReference type="InterPro" id="IPR018592">
    <property type="entry name" value="DUF2024"/>
</dbReference>
<dbReference type="Gene3D" id="3.10.510.10">
    <property type="entry name" value="NE1680-like"/>
    <property type="match status" value="1"/>
</dbReference>
<gene>
    <name evidence="1" type="ORF">AAA799E16_01060</name>
</gene>
<dbReference type="EMBL" id="JNVL01000013">
    <property type="protein sequence ID" value="KER06214.1"/>
    <property type="molecule type" value="Genomic_DNA"/>
</dbReference>
<dbReference type="PATRIC" id="fig|1502292.3.peg.980"/>
<evidence type="ECO:0008006" key="3">
    <source>
        <dbReference type="Google" id="ProtNLM"/>
    </source>
</evidence>
<sequence length="88" mass="10100">MNMDFHVFDTYVKAKDGHTMHFDVVTDNNNVEKAISYAKEWLGTIGEENSKVTTEECKFCHTQSVPEDIEIEIMTNGYFISKMEGCPE</sequence>
<accession>A0A081S5L1</accession>
<dbReference type="SUPFAM" id="SSF160766">
    <property type="entry name" value="NE1680-like"/>
    <property type="match status" value="1"/>
</dbReference>
<dbReference type="InterPro" id="IPR023122">
    <property type="entry name" value="NE1680-like_sf"/>
</dbReference>
<protein>
    <recommendedName>
        <fullName evidence="3">DUF2024 domain-containing protein</fullName>
    </recommendedName>
</protein>
<keyword evidence="2" id="KW-1185">Reference proteome</keyword>
<name>A0A081S5L1_9ARCH</name>
<dbReference type="Pfam" id="PF09630">
    <property type="entry name" value="DUF2024"/>
    <property type="match status" value="1"/>
</dbReference>
<proteinExistence type="predicted"/>